<gene>
    <name evidence="11" type="ORF">PCL_00531</name>
    <name evidence="10" type="ORF">Purlil1_9440</name>
</gene>
<evidence type="ECO:0000256" key="3">
    <source>
        <dbReference type="ARBA" id="ARBA00044676"/>
    </source>
</evidence>
<comment type="catalytic activity">
    <reaction evidence="3">
        <text>a 5'-end (N(7)-methyl 5'-triphosphoguanosine)-ribonucleoside-ribonucleotide in mRNA + H2O = a (N(7)-methyl 5'-triphosphoguanosine)-nucleoside + a 5'-end phospho-ribonucleoside in mRNA + H(+)</text>
        <dbReference type="Rhea" id="RHEA:66928"/>
        <dbReference type="Rhea" id="RHEA-COMP:15692"/>
        <dbReference type="Rhea" id="RHEA-COMP:17313"/>
        <dbReference type="ChEBI" id="CHEBI:15377"/>
        <dbReference type="ChEBI" id="CHEBI:15378"/>
        <dbReference type="ChEBI" id="CHEBI:138282"/>
        <dbReference type="ChEBI" id="CHEBI:172876"/>
        <dbReference type="ChEBI" id="CHEBI:172877"/>
    </reaction>
    <physiologicalReaction direction="left-to-right" evidence="3">
        <dbReference type="Rhea" id="RHEA:66929"/>
    </physiologicalReaction>
</comment>
<dbReference type="GO" id="GO:0110155">
    <property type="term" value="P:NAD-cap decapping"/>
    <property type="evidence" value="ECO:0007669"/>
    <property type="project" value="TreeGrafter"/>
</dbReference>
<comment type="cofactor">
    <cofactor evidence="1 7">
        <name>a divalent metal cation</name>
        <dbReference type="ChEBI" id="CHEBI:60240"/>
    </cofactor>
</comment>
<evidence type="ECO:0000256" key="7">
    <source>
        <dbReference type="RuleBase" id="RU367113"/>
    </source>
</evidence>
<accession>A0A2U3E559</accession>
<feature type="domain" description="RAI1-like" evidence="9">
    <location>
        <begin position="148"/>
        <end position="485"/>
    </location>
</feature>
<dbReference type="PANTHER" id="PTHR12395">
    <property type="entry name" value="DOM-3 RELATED"/>
    <property type="match status" value="1"/>
</dbReference>
<evidence type="ECO:0000256" key="6">
    <source>
        <dbReference type="ARBA" id="ARBA00048124"/>
    </source>
</evidence>
<dbReference type="GO" id="GO:0005829">
    <property type="term" value="C:cytosol"/>
    <property type="evidence" value="ECO:0007669"/>
    <property type="project" value="TreeGrafter"/>
</dbReference>
<dbReference type="GO" id="GO:0046872">
    <property type="term" value="F:metal ion binding"/>
    <property type="evidence" value="ECO:0007669"/>
    <property type="project" value="UniProtKB-KW"/>
</dbReference>
<comment type="function">
    <text evidence="5">Decapping enzyme for NAD-capped RNAs: specifically hydrolyzes the nicotinamide adenine dinucleotide (NAD) cap from a subset of RNAs by removing the entire NAD moiety from the 5'-end of an NAD-capped RNA. The NAD-cap is present at the 5'-end of some RNAs and snoRNAs. In contrast to the canonical 5'-end N7 methylguanosine (m7G) cap, the NAD cap promotes mRNA decay. Also acts as a non-canonical decapping enzyme that removes the entire cap structure of m7G capped or incompletely capped RNAs. Has decapping activity toward incomplete 5'-end m7G cap mRNAs such as unmethylated 5'-end-capped RNA (cap0), while it has no activity toward 2'-O-ribose methylated m7G cap (cap1). Also possesses RNA 5'-pyrophosphohydrolase activity by hydrolyzing the 5'-end triphosphate to release pyrophosphates. Stimulates exoribonuclease activity of Rat1, allowing it to degrade RNAs with stable secondary structure more effectively.</text>
</comment>
<name>A0A2U3E559_PURLI</name>
<protein>
    <recommendedName>
        <fullName evidence="7">Decapping nuclease</fullName>
        <ecNumber evidence="7">3.6.1.-</ecNumber>
    </recommendedName>
</protein>
<dbReference type="Pfam" id="PF08652">
    <property type="entry name" value="RAI1"/>
    <property type="match status" value="1"/>
</dbReference>
<reference evidence="11" key="1">
    <citation type="submission" date="2015-05" db="EMBL/GenBank/DDBJ databases">
        <authorList>
            <person name="Wang D.B."/>
            <person name="Wang M."/>
        </authorList>
    </citation>
    <scope>NUCLEOTIDE SEQUENCE</scope>
    <source>
        <strain evidence="11">36-1</strain>
    </source>
</reference>
<dbReference type="InterPro" id="IPR013961">
    <property type="entry name" value="RAI1"/>
</dbReference>
<dbReference type="EMBL" id="LCWV01000011">
    <property type="protein sequence ID" value="PWI69619.1"/>
    <property type="molecule type" value="Genomic_DNA"/>
</dbReference>
<keyword evidence="7" id="KW-0694">RNA-binding</keyword>
<evidence type="ECO:0000256" key="1">
    <source>
        <dbReference type="ARBA" id="ARBA00001968"/>
    </source>
</evidence>
<evidence type="ECO:0000259" key="9">
    <source>
        <dbReference type="Pfam" id="PF08652"/>
    </source>
</evidence>
<reference evidence="10" key="3">
    <citation type="submission" date="2023-11" db="EMBL/GenBank/DDBJ databases">
        <authorList>
            <person name="Beijen E."/>
            <person name="Ohm R.A."/>
        </authorList>
    </citation>
    <scope>NUCLEOTIDE SEQUENCE</scope>
    <source>
        <strain evidence="10">CBS 150709</strain>
    </source>
</reference>
<dbReference type="AlphaFoldDB" id="A0A2U3E559"/>
<comment type="subcellular location">
    <subcellularLocation>
        <location evidence="7">Nucleus</location>
    </subcellularLocation>
</comment>
<comment type="catalytic activity">
    <reaction evidence="4">
        <text>a 5'-end triphospho-ribonucleoside in mRNA + H2O = a 5'-end phospho-ribonucleoside in mRNA + diphosphate + H(+)</text>
        <dbReference type="Rhea" id="RHEA:78683"/>
        <dbReference type="Rhea" id="RHEA-COMP:15692"/>
        <dbReference type="Rhea" id="RHEA-COMP:17164"/>
        <dbReference type="ChEBI" id="CHEBI:15377"/>
        <dbReference type="ChEBI" id="CHEBI:15378"/>
        <dbReference type="ChEBI" id="CHEBI:33019"/>
        <dbReference type="ChEBI" id="CHEBI:138282"/>
        <dbReference type="ChEBI" id="CHEBI:167618"/>
    </reaction>
    <physiologicalReaction direction="left-to-right" evidence="4">
        <dbReference type="Rhea" id="RHEA:78684"/>
    </physiologicalReaction>
</comment>
<dbReference type="GO" id="GO:0005634">
    <property type="term" value="C:nucleus"/>
    <property type="evidence" value="ECO:0007669"/>
    <property type="project" value="UniProtKB-SubCell"/>
</dbReference>
<proteinExistence type="inferred from homology"/>
<dbReference type="Proteomes" id="UP000245956">
    <property type="component" value="Unassembled WGS sequence"/>
</dbReference>
<keyword evidence="7" id="KW-0539">Nucleus</keyword>
<organism evidence="11 12">
    <name type="scientific">Purpureocillium lilacinum</name>
    <name type="common">Paecilomyces lilacinus</name>
    <dbReference type="NCBI Taxonomy" id="33203"/>
    <lineage>
        <taxon>Eukaryota</taxon>
        <taxon>Fungi</taxon>
        <taxon>Dikarya</taxon>
        <taxon>Ascomycota</taxon>
        <taxon>Pezizomycotina</taxon>
        <taxon>Sordariomycetes</taxon>
        <taxon>Hypocreomycetidae</taxon>
        <taxon>Hypocreales</taxon>
        <taxon>Ophiocordycipitaceae</taxon>
        <taxon>Purpureocillium</taxon>
    </lineage>
</organism>
<feature type="compositionally biased region" description="Low complexity" evidence="8">
    <location>
        <begin position="106"/>
        <end position="123"/>
    </location>
</feature>
<comment type="catalytic activity">
    <reaction evidence="6">
        <text>a 5'-end NAD(+)-phospho-ribonucleoside in mRNA + H2O = a 5'-end phospho-ribonucleoside in mRNA + NAD(+) + H(+)</text>
        <dbReference type="Rhea" id="RHEA:60880"/>
        <dbReference type="Rhea" id="RHEA-COMP:15692"/>
        <dbReference type="Rhea" id="RHEA-COMP:15698"/>
        <dbReference type="ChEBI" id="CHEBI:15377"/>
        <dbReference type="ChEBI" id="CHEBI:15378"/>
        <dbReference type="ChEBI" id="CHEBI:57540"/>
        <dbReference type="ChEBI" id="CHEBI:138282"/>
        <dbReference type="ChEBI" id="CHEBI:144029"/>
    </reaction>
    <physiologicalReaction direction="left-to-right" evidence="6">
        <dbReference type="Rhea" id="RHEA:60881"/>
    </physiologicalReaction>
</comment>
<keyword evidence="7" id="KW-0479">Metal-binding</keyword>
<sequence>MCEVNLLQSSSLIGDAVAGWPLSREHSVKLCVGLVCAGSGVAAQLLGGVGGSCFHASYPLPSPFNDLQHHATTNANGSSHFHATTSLTQPLHLHSFSSSRDYPWAASPVPASPSRDPRSAAQSLISPHLSEGENQTDTLPLTTPPLRQEFACFSYDENHEFHLGDRSMKWYYTPRLGADLSKGFDSFQKHDDSRDEHLDSLLKTIVAHEQETGQKIDANVVTWRGMVTKILATPFEQNDGFEMNATLYQGCIFIEESHEHKMAMRRQEAQRPPRRGGPPQEVMQFWGYKFETLSTLPATWDETSRDYIESREDHVVNNKEQYCSVVRTGIGKAVLCLGGEVDAIWDSKPQEPGAPINWVELKTSAEIRNPGDLDNFHRKLMKYWIQSFLLGVPKIIVGFRTRDGVLVDINEIETHRIPDTVKARPNPRWDGNMCVNFAAAFLDWLMRTINDEGVWRIRRRPHSPTIEVFRVEETGHGDILTDEFKNWRIKLALGPSPGD</sequence>
<dbReference type="GO" id="GO:0034353">
    <property type="term" value="F:mRNA 5'-diphosphatase activity"/>
    <property type="evidence" value="ECO:0007669"/>
    <property type="project" value="TreeGrafter"/>
</dbReference>
<reference evidence="11 12" key="2">
    <citation type="journal article" date="2016" name="Front. Microbiol.">
        <title>Genome and transcriptome sequences reveal the specific parasitism of the nematophagous Purpureocillium lilacinum 36-1.</title>
        <authorList>
            <person name="Xie J."/>
            <person name="Li S."/>
            <person name="Mo C."/>
            <person name="Xiao X."/>
            <person name="Peng D."/>
            <person name="Wang G."/>
            <person name="Xiao Y."/>
        </authorList>
    </citation>
    <scope>NUCLEOTIDE SEQUENCE [LARGE SCALE GENOMIC DNA]</scope>
    <source>
        <strain evidence="11 12">36-1</strain>
    </source>
</reference>
<dbReference type="PANTHER" id="PTHR12395:SF9">
    <property type="entry name" value="DECAPPING AND EXORIBONUCLEASE PROTEIN"/>
    <property type="match status" value="1"/>
</dbReference>
<comment type="caution">
    <text evidence="11">The sequence shown here is derived from an EMBL/GenBank/DDBJ whole genome shotgun (WGS) entry which is preliminary data.</text>
</comment>
<evidence type="ECO:0000256" key="5">
    <source>
        <dbReference type="ARBA" id="ARBA00046211"/>
    </source>
</evidence>
<dbReference type="GO" id="GO:0004518">
    <property type="term" value="F:nuclease activity"/>
    <property type="evidence" value="ECO:0007669"/>
    <property type="project" value="UniProtKB-KW"/>
</dbReference>
<evidence type="ECO:0000313" key="11">
    <source>
        <dbReference type="EMBL" id="PWI69619.1"/>
    </source>
</evidence>
<dbReference type="GO" id="GO:0000956">
    <property type="term" value="P:nuclear-transcribed mRNA catabolic process"/>
    <property type="evidence" value="ECO:0007669"/>
    <property type="project" value="TreeGrafter"/>
</dbReference>
<dbReference type="GO" id="GO:0003723">
    <property type="term" value="F:RNA binding"/>
    <property type="evidence" value="ECO:0007669"/>
    <property type="project" value="UniProtKB-KW"/>
</dbReference>
<dbReference type="InterPro" id="IPR039039">
    <property type="entry name" value="RAI1-like_fam"/>
</dbReference>
<reference evidence="10 13" key="4">
    <citation type="journal article" date="2024" name="Microbiol. Resour. Announc.">
        <title>Genome annotations for the ascomycete fungi Trichoderma harzianum, Trichoderma aggressivum, and Purpureocillium lilacinum.</title>
        <authorList>
            <person name="Beijen E.P.W."/>
            <person name="Ohm R.A."/>
        </authorList>
    </citation>
    <scope>NUCLEOTIDE SEQUENCE [LARGE SCALE GENOMIC DNA]</scope>
    <source>
        <strain evidence="10 13">CBS 150709</strain>
    </source>
</reference>
<keyword evidence="7" id="KW-0378">Hydrolase</keyword>
<evidence type="ECO:0000256" key="4">
    <source>
        <dbReference type="ARBA" id="ARBA00044692"/>
    </source>
</evidence>
<dbReference type="EC" id="3.6.1.-" evidence="7"/>
<keyword evidence="7" id="KW-0540">Nuclease</keyword>
<evidence type="ECO:0000256" key="2">
    <source>
        <dbReference type="ARBA" id="ARBA00006562"/>
    </source>
</evidence>
<dbReference type="Proteomes" id="UP001287286">
    <property type="component" value="Unassembled WGS sequence"/>
</dbReference>
<evidence type="ECO:0000313" key="13">
    <source>
        <dbReference type="Proteomes" id="UP001287286"/>
    </source>
</evidence>
<keyword evidence="13" id="KW-1185">Reference proteome</keyword>
<dbReference type="GO" id="GO:0000166">
    <property type="term" value="F:nucleotide binding"/>
    <property type="evidence" value="ECO:0007669"/>
    <property type="project" value="UniProtKB-KW"/>
</dbReference>
<keyword evidence="7" id="KW-0547">Nucleotide-binding</keyword>
<comment type="similarity">
    <text evidence="2 7">Belongs to the DXO/Dom3Z family.</text>
</comment>
<feature type="region of interest" description="Disordered" evidence="8">
    <location>
        <begin position="106"/>
        <end position="142"/>
    </location>
</feature>
<evidence type="ECO:0000313" key="12">
    <source>
        <dbReference type="Proteomes" id="UP000245956"/>
    </source>
</evidence>
<dbReference type="EMBL" id="JAWRVI010000043">
    <property type="protein sequence ID" value="KAK4086128.1"/>
    <property type="molecule type" value="Genomic_DNA"/>
</dbReference>
<evidence type="ECO:0000256" key="8">
    <source>
        <dbReference type="SAM" id="MobiDB-lite"/>
    </source>
</evidence>
<evidence type="ECO:0000313" key="10">
    <source>
        <dbReference type="EMBL" id="KAK4086128.1"/>
    </source>
</evidence>